<evidence type="ECO:0000313" key="2">
    <source>
        <dbReference type="Proteomes" id="UP000178735"/>
    </source>
</evidence>
<dbReference type="EMBL" id="MGFH01000246">
    <property type="protein sequence ID" value="OGM00936.1"/>
    <property type="molecule type" value="Genomic_DNA"/>
</dbReference>
<accession>A0A1F7WDP5</accession>
<dbReference type="InterPro" id="IPR002838">
    <property type="entry name" value="AIM24"/>
</dbReference>
<name>A0A1F7WDP5_9BACT</name>
<dbReference type="Proteomes" id="UP000178735">
    <property type="component" value="Unassembled WGS sequence"/>
</dbReference>
<dbReference type="SUPFAM" id="SSF51219">
    <property type="entry name" value="TRAP-like"/>
    <property type="match status" value="1"/>
</dbReference>
<dbReference type="AlphaFoldDB" id="A0A1F7WDP5"/>
<evidence type="ECO:0008006" key="3">
    <source>
        <dbReference type="Google" id="ProtNLM"/>
    </source>
</evidence>
<protein>
    <recommendedName>
        <fullName evidence="3">AIM24 family protein</fullName>
    </recommendedName>
</protein>
<dbReference type="PANTHER" id="PTHR38074">
    <property type="entry name" value="ALTERED INHERITANCE OF MITOCHONDRIA PROTEIN 24, MITOCHONDRIAL"/>
    <property type="match status" value="1"/>
</dbReference>
<evidence type="ECO:0000313" key="1">
    <source>
        <dbReference type="EMBL" id="OGM00936.1"/>
    </source>
</evidence>
<comment type="caution">
    <text evidence="1">The sequence shown here is derived from an EMBL/GenBank/DDBJ whole genome shotgun (WGS) entry which is preliminary data.</text>
</comment>
<dbReference type="InterPro" id="IPR016031">
    <property type="entry name" value="Trp_RNA-bd_attenuator-like_dom"/>
</dbReference>
<dbReference type="InterPro" id="IPR036983">
    <property type="entry name" value="AIM24_sf"/>
</dbReference>
<dbReference type="STRING" id="1817813.A2008_09795"/>
<proteinExistence type="predicted"/>
<gene>
    <name evidence="1" type="ORF">A2008_09795</name>
</gene>
<dbReference type="Gene3D" id="3.60.160.10">
    <property type="entry name" value="Mitochondrial biogenesis AIM24"/>
    <property type="match status" value="1"/>
</dbReference>
<sequence>MAQFEIIKKQELKMVKATLNHEQIRAESGALHYMQGKLELESKMPSATGFLKSFVTGENVFKPVYSGTGEIFFGPPTFGEYLILTLNNEEWILDKSAYICSDIGVEVGAYTNKAISGLFSGEGFFQTSVKGSGQVVIHAPGEVERIKLVNDRLAVDGSFAIARTAGLNFSVQKATKSIMGSMTSGEGLLNVFEGTGTVLIAPVSNLYFNLASMIMSMRMTTK</sequence>
<organism evidence="1 2">
    <name type="scientific">Candidatus Wallbacteria bacterium GWC2_49_35</name>
    <dbReference type="NCBI Taxonomy" id="1817813"/>
    <lineage>
        <taxon>Bacteria</taxon>
        <taxon>Candidatus Walliibacteriota</taxon>
    </lineage>
</organism>
<reference evidence="1 2" key="1">
    <citation type="journal article" date="2016" name="Nat. Commun.">
        <title>Thousands of microbial genomes shed light on interconnected biogeochemical processes in an aquifer system.</title>
        <authorList>
            <person name="Anantharaman K."/>
            <person name="Brown C.T."/>
            <person name="Hug L.A."/>
            <person name="Sharon I."/>
            <person name="Castelle C.J."/>
            <person name="Probst A.J."/>
            <person name="Thomas B.C."/>
            <person name="Singh A."/>
            <person name="Wilkins M.J."/>
            <person name="Karaoz U."/>
            <person name="Brodie E.L."/>
            <person name="Williams K.H."/>
            <person name="Hubbard S.S."/>
            <person name="Banfield J.F."/>
        </authorList>
    </citation>
    <scope>NUCLEOTIDE SEQUENCE [LARGE SCALE GENOMIC DNA]</scope>
</reference>
<dbReference type="Pfam" id="PF01987">
    <property type="entry name" value="AIM24"/>
    <property type="match status" value="1"/>
</dbReference>
<dbReference type="PANTHER" id="PTHR38074:SF1">
    <property type="entry name" value="ALTERED INHERITANCE OF MITOCHONDRIA PROTEIN 24, MITOCHONDRIAL"/>
    <property type="match status" value="1"/>
</dbReference>